<name>A0ABR1B5G1_POLSC</name>
<keyword evidence="3" id="KW-1185">Reference proteome</keyword>
<dbReference type="EMBL" id="JAWJWF010000003">
    <property type="protein sequence ID" value="KAK6635198.1"/>
    <property type="molecule type" value="Genomic_DNA"/>
</dbReference>
<evidence type="ECO:0000256" key="1">
    <source>
        <dbReference type="SAM" id="MobiDB-lite"/>
    </source>
</evidence>
<dbReference type="Proteomes" id="UP001359485">
    <property type="component" value="Unassembled WGS sequence"/>
</dbReference>
<reference evidence="2 3" key="1">
    <citation type="submission" date="2023-09" db="EMBL/GenBank/DDBJ databases">
        <title>Genomes of two closely related lineages of the louse Polyplax serrata with different host specificities.</title>
        <authorList>
            <person name="Martinu J."/>
            <person name="Tarabai H."/>
            <person name="Stefka J."/>
            <person name="Hypsa V."/>
        </authorList>
    </citation>
    <scope>NUCLEOTIDE SEQUENCE [LARGE SCALE GENOMIC DNA]</scope>
    <source>
        <strain evidence="2">98ZLc_SE</strain>
    </source>
</reference>
<organism evidence="2 3">
    <name type="scientific">Polyplax serrata</name>
    <name type="common">Common mouse louse</name>
    <dbReference type="NCBI Taxonomy" id="468196"/>
    <lineage>
        <taxon>Eukaryota</taxon>
        <taxon>Metazoa</taxon>
        <taxon>Ecdysozoa</taxon>
        <taxon>Arthropoda</taxon>
        <taxon>Hexapoda</taxon>
        <taxon>Insecta</taxon>
        <taxon>Pterygota</taxon>
        <taxon>Neoptera</taxon>
        <taxon>Paraneoptera</taxon>
        <taxon>Psocodea</taxon>
        <taxon>Troctomorpha</taxon>
        <taxon>Phthiraptera</taxon>
        <taxon>Anoplura</taxon>
        <taxon>Polyplacidae</taxon>
        <taxon>Polyplax</taxon>
    </lineage>
</organism>
<protein>
    <submittedName>
        <fullName evidence="2">Uncharacterized protein</fullName>
    </submittedName>
</protein>
<gene>
    <name evidence="2" type="ORF">RUM44_000449</name>
</gene>
<sequence length="130" mass="15316">MSKVKMMESEEDDKLRGNEYHLCQLTCARTPKEAEKIRKNKRKRPDITRTNRKQTQWQPLQLQANNKRVASNRPSTSKAHQAISSVQTYIKKKNQSLPNKRLFGKDETFQPVVILWSTRNWLDVPHLCQI</sequence>
<feature type="region of interest" description="Disordered" evidence="1">
    <location>
        <begin position="33"/>
        <end position="59"/>
    </location>
</feature>
<proteinExistence type="predicted"/>
<evidence type="ECO:0000313" key="3">
    <source>
        <dbReference type="Proteomes" id="UP001359485"/>
    </source>
</evidence>
<comment type="caution">
    <text evidence="2">The sequence shown here is derived from an EMBL/GenBank/DDBJ whole genome shotgun (WGS) entry which is preliminary data.</text>
</comment>
<evidence type="ECO:0000313" key="2">
    <source>
        <dbReference type="EMBL" id="KAK6635198.1"/>
    </source>
</evidence>
<accession>A0ABR1B5G1</accession>